<dbReference type="Gene3D" id="3.40.1380.20">
    <property type="entry name" value="Pyruvate kinase, C-terminal domain"/>
    <property type="match status" value="1"/>
</dbReference>
<dbReference type="Proteomes" id="UP001354989">
    <property type="component" value="Chromosome"/>
</dbReference>
<dbReference type="InterPro" id="IPR011037">
    <property type="entry name" value="Pyrv_Knase-like_insert_dom_sf"/>
</dbReference>
<dbReference type="InterPro" id="IPR001697">
    <property type="entry name" value="Pyr_Knase"/>
</dbReference>
<evidence type="ECO:0000259" key="14">
    <source>
        <dbReference type="Pfam" id="PF00224"/>
    </source>
</evidence>
<evidence type="ECO:0000256" key="8">
    <source>
        <dbReference type="ARBA" id="ARBA00022840"/>
    </source>
</evidence>
<dbReference type="InterPro" id="IPR015806">
    <property type="entry name" value="Pyrv_Knase_insert_dom_sf"/>
</dbReference>
<organism evidence="16 17">
    <name type="scientific">Persicobacter psychrovividus</name>
    <dbReference type="NCBI Taxonomy" id="387638"/>
    <lineage>
        <taxon>Bacteria</taxon>
        <taxon>Pseudomonadati</taxon>
        <taxon>Bacteroidota</taxon>
        <taxon>Cytophagia</taxon>
        <taxon>Cytophagales</taxon>
        <taxon>Persicobacteraceae</taxon>
        <taxon>Persicobacter</taxon>
    </lineage>
</organism>
<feature type="domain" description="Pyruvate kinase barrel" evidence="14">
    <location>
        <begin position="1"/>
        <end position="318"/>
    </location>
</feature>
<keyword evidence="6" id="KW-0547">Nucleotide-binding</keyword>
<dbReference type="EMBL" id="AP025292">
    <property type="protein sequence ID" value="BDC98207.1"/>
    <property type="molecule type" value="Genomic_DNA"/>
</dbReference>
<evidence type="ECO:0000256" key="9">
    <source>
        <dbReference type="ARBA" id="ARBA00022842"/>
    </source>
</evidence>
<dbReference type="InterPro" id="IPR040442">
    <property type="entry name" value="Pyrv_kinase-like_dom_sf"/>
</dbReference>
<dbReference type="SUPFAM" id="SSF51621">
    <property type="entry name" value="Phosphoenolpyruvate/pyruvate domain"/>
    <property type="match status" value="1"/>
</dbReference>
<keyword evidence="9 13" id="KW-0460">Magnesium</keyword>
<feature type="domain" description="Pyruvate kinase C-terminal" evidence="15">
    <location>
        <begin position="351"/>
        <end position="460"/>
    </location>
</feature>
<dbReference type="PANTHER" id="PTHR11817">
    <property type="entry name" value="PYRUVATE KINASE"/>
    <property type="match status" value="1"/>
</dbReference>
<sequence>MKNTKIVATISDRKCDIPFLTEMYNQGMNVVRINTAHQTFEDSLRVVENVRAVSDKIGILVDTKGPEIRTTKIEEEFRVKPGDEVFMAGDPEGKSTRELVYVNYAGFVEDVPAGSRILIDDGDVEFIVKEKQGDKLLCIAQNSGPVKSRKSVNIPSVHVKLPSITAKDKGYIEWVADNNIDFVAHSFVRNAADVIAVQDILDAKGSDAKIIAKIENQAGVDNIDEILDHVHSIMVARGDLAVEIPQERIPITQKMIIDKCIARRKPVITATQMLHTMIENPRPTRAEISDVANAIYDGTDAVMLSGESAYGDYPIEAVKTMTSIAMATENYEGFKKNTEFVVLNNDISAFVAKSAYYASEHLNPTAIITDTASGRSPRAIAAYRPKTPIFAVAYDERVMRELSLTYGVRATYLSKGDDKNAFIKESVKTLKDNGAVEATDRLVIVGGNFGEAAGASTLDIATLENIEKNY</sequence>
<dbReference type="NCBIfam" id="NF004978">
    <property type="entry name" value="PRK06354.1"/>
    <property type="match status" value="1"/>
</dbReference>
<dbReference type="InterPro" id="IPR015793">
    <property type="entry name" value="Pyrv_Knase_brl"/>
</dbReference>
<keyword evidence="10 13" id="KW-0324">Glycolysis</keyword>
<keyword evidence="8" id="KW-0067">ATP-binding</keyword>
<dbReference type="SUPFAM" id="SSF52935">
    <property type="entry name" value="PK C-terminal domain-like"/>
    <property type="match status" value="1"/>
</dbReference>
<evidence type="ECO:0000256" key="13">
    <source>
        <dbReference type="RuleBase" id="RU000504"/>
    </source>
</evidence>
<dbReference type="RefSeq" id="WP_332920848.1">
    <property type="nucleotide sequence ID" value="NZ_AP025292.1"/>
</dbReference>
<comment type="catalytic activity">
    <reaction evidence="13">
        <text>pyruvate + ATP = phosphoenolpyruvate + ADP + H(+)</text>
        <dbReference type="Rhea" id="RHEA:18157"/>
        <dbReference type="ChEBI" id="CHEBI:15361"/>
        <dbReference type="ChEBI" id="CHEBI:15378"/>
        <dbReference type="ChEBI" id="CHEBI:30616"/>
        <dbReference type="ChEBI" id="CHEBI:58702"/>
        <dbReference type="ChEBI" id="CHEBI:456216"/>
        <dbReference type="EC" id="2.7.1.40"/>
    </reaction>
</comment>
<gene>
    <name evidence="16" type="ORF">PEPS_04880</name>
</gene>
<evidence type="ECO:0000256" key="10">
    <source>
        <dbReference type="ARBA" id="ARBA00023152"/>
    </source>
</evidence>
<evidence type="ECO:0000256" key="12">
    <source>
        <dbReference type="NCBIfam" id="TIGR01064"/>
    </source>
</evidence>
<evidence type="ECO:0000313" key="17">
    <source>
        <dbReference type="Proteomes" id="UP001354989"/>
    </source>
</evidence>
<comment type="similarity">
    <text evidence="2 13">Belongs to the pyruvate kinase family.</text>
</comment>
<evidence type="ECO:0000256" key="4">
    <source>
        <dbReference type="ARBA" id="ARBA00022679"/>
    </source>
</evidence>
<dbReference type="Pfam" id="PF00224">
    <property type="entry name" value="PK"/>
    <property type="match status" value="1"/>
</dbReference>
<evidence type="ECO:0000313" key="16">
    <source>
        <dbReference type="EMBL" id="BDC98207.1"/>
    </source>
</evidence>
<accession>A0ABM7VB98</accession>
<evidence type="ECO:0000256" key="1">
    <source>
        <dbReference type="ARBA" id="ARBA00004997"/>
    </source>
</evidence>
<dbReference type="GO" id="GO:0016301">
    <property type="term" value="F:kinase activity"/>
    <property type="evidence" value="ECO:0007669"/>
    <property type="project" value="UniProtKB-KW"/>
</dbReference>
<dbReference type="Gene3D" id="2.40.33.10">
    <property type="entry name" value="PK beta-barrel domain-like"/>
    <property type="match status" value="1"/>
</dbReference>
<dbReference type="NCBIfam" id="TIGR01064">
    <property type="entry name" value="pyruv_kin"/>
    <property type="match status" value="1"/>
</dbReference>
<evidence type="ECO:0000256" key="11">
    <source>
        <dbReference type="ARBA" id="ARBA00023317"/>
    </source>
</evidence>
<evidence type="ECO:0000259" key="15">
    <source>
        <dbReference type="Pfam" id="PF02887"/>
    </source>
</evidence>
<keyword evidence="5" id="KW-0479">Metal-binding</keyword>
<proteinExistence type="inferred from homology"/>
<keyword evidence="11 16" id="KW-0670">Pyruvate</keyword>
<dbReference type="PRINTS" id="PR01050">
    <property type="entry name" value="PYRUVTKNASE"/>
</dbReference>
<keyword evidence="17" id="KW-1185">Reference proteome</keyword>
<dbReference type="NCBIfam" id="NF004491">
    <property type="entry name" value="PRK05826.1"/>
    <property type="match status" value="1"/>
</dbReference>
<evidence type="ECO:0000256" key="2">
    <source>
        <dbReference type="ARBA" id="ARBA00008663"/>
    </source>
</evidence>
<dbReference type="SUPFAM" id="SSF50800">
    <property type="entry name" value="PK beta-barrel domain-like"/>
    <property type="match status" value="1"/>
</dbReference>
<evidence type="ECO:0000256" key="6">
    <source>
        <dbReference type="ARBA" id="ARBA00022741"/>
    </source>
</evidence>
<evidence type="ECO:0000256" key="3">
    <source>
        <dbReference type="ARBA" id="ARBA00012142"/>
    </source>
</evidence>
<keyword evidence="7 13" id="KW-0418">Kinase</keyword>
<dbReference type="Gene3D" id="3.20.20.60">
    <property type="entry name" value="Phosphoenolpyruvate-binding domains"/>
    <property type="match status" value="1"/>
</dbReference>
<evidence type="ECO:0000256" key="7">
    <source>
        <dbReference type="ARBA" id="ARBA00022777"/>
    </source>
</evidence>
<dbReference type="InterPro" id="IPR015795">
    <property type="entry name" value="Pyrv_Knase_C"/>
</dbReference>
<name>A0ABM7VB98_9BACT</name>
<protein>
    <recommendedName>
        <fullName evidence="3 12">Pyruvate kinase</fullName>
        <ecNumber evidence="3 12">2.7.1.40</ecNumber>
    </recommendedName>
</protein>
<dbReference type="EC" id="2.7.1.40" evidence="3 12"/>
<reference evidence="16 17" key="1">
    <citation type="submission" date="2021-12" db="EMBL/GenBank/DDBJ databases">
        <title>Genome sequencing of bacteria with rrn-lacking chromosome and rrn-plasmid.</title>
        <authorList>
            <person name="Anda M."/>
            <person name="Iwasaki W."/>
        </authorList>
    </citation>
    <scope>NUCLEOTIDE SEQUENCE [LARGE SCALE GENOMIC DNA]</scope>
    <source>
        <strain evidence="16 17">NBRC 101262</strain>
    </source>
</reference>
<dbReference type="InterPro" id="IPR015813">
    <property type="entry name" value="Pyrv/PenolPyrv_kinase-like_dom"/>
</dbReference>
<comment type="pathway">
    <text evidence="1 13">Carbohydrate degradation; glycolysis; pyruvate from D-glyceraldehyde 3-phosphate: step 5/5.</text>
</comment>
<keyword evidence="4 13" id="KW-0808">Transferase</keyword>
<dbReference type="Pfam" id="PF02887">
    <property type="entry name" value="PK_C"/>
    <property type="match status" value="1"/>
</dbReference>
<evidence type="ECO:0000256" key="5">
    <source>
        <dbReference type="ARBA" id="ARBA00022723"/>
    </source>
</evidence>
<dbReference type="InterPro" id="IPR036918">
    <property type="entry name" value="Pyrv_Knase_C_sf"/>
</dbReference>